<sequence>MLQRTVALQHFVANSPHLVAVLRRVQVGWSRQIGNHPHLADRQSISRTILMRLLNRDLFRSFAIGFALGGALIVAVMSAGPGGLTGLVGQAIAAPAHASQ</sequence>
<keyword evidence="1" id="KW-0472">Membrane</keyword>
<dbReference type="AlphaFoldDB" id="A0A7W6CK19"/>
<comment type="caution">
    <text evidence="2">The sequence shown here is derived from an EMBL/GenBank/DDBJ whole genome shotgun (WGS) entry which is preliminary data.</text>
</comment>
<dbReference type="EMBL" id="JACIDX010000004">
    <property type="protein sequence ID" value="MBB3954411.1"/>
    <property type="molecule type" value="Genomic_DNA"/>
</dbReference>
<dbReference type="Proteomes" id="UP000548867">
    <property type="component" value="Unassembled WGS sequence"/>
</dbReference>
<dbReference type="RefSeq" id="WP_183623878.1">
    <property type="nucleotide sequence ID" value="NZ_JACIDX010000004.1"/>
</dbReference>
<keyword evidence="3" id="KW-1185">Reference proteome</keyword>
<keyword evidence="1" id="KW-0812">Transmembrane</keyword>
<accession>A0A7W6CK19</accession>
<evidence type="ECO:0000256" key="1">
    <source>
        <dbReference type="SAM" id="Phobius"/>
    </source>
</evidence>
<reference evidence="2 3" key="1">
    <citation type="submission" date="2020-08" db="EMBL/GenBank/DDBJ databases">
        <title>Genomic Encyclopedia of Type Strains, Phase IV (KMG-IV): sequencing the most valuable type-strain genomes for metagenomic binning, comparative biology and taxonomic classification.</title>
        <authorList>
            <person name="Goeker M."/>
        </authorList>
    </citation>
    <scope>NUCLEOTIDE SEQUENCE [LARGE SCALE GENOMIC DNA]</scope>
    <source>
        <strain evidence="2 3">DSM 27057</strain>
    </source>
</reference>
<gene>
    <name evidence="2" type="ORF">GGR38_001338</name>
</gene>
<protein>
    <submittedName>
        <fullName evidence="2">Uncharacterized protein</fullName>
    </submittedName>
</protein>
<feature type="transmembrane region" description="Helical" evidence="1">
    <location>
        <begin position="58"/>
        <end position="79"/>
    </location>
</feature>
<evidence type="ECO:0000313" key="2">
    <source>
        <dbReference type="EMBL" id="MBB3954411.1"/>
    </source>
</evidence>
<evidence type="ECO:0000313" key="3">
    <source>
        <dbReference type="Proteomes" id="UP000548867"/>
    </source>
</evidence>
<proteinExistence type="predicted"/>
<organism evidence="2 3">
    <name type="scientific">Novosphingobium sediminicola</name>
    <dbReference type="NCBI Taxonomy" id="563162"/>
    <lineage>
        <taxon>Bacteria</taxon>
        <taxon>Pseudomonadati</taxon>
        <taxon>Pseudomonadota</taxon>
        <taxon>Alphaproteobacteria</taxon>
        <taxon>Sphingomonadales</taxon>
        <taxon>Sphingomonadaceae</taxon>
        <taxon>Novosphingobium</taxon>
    </lineage>
</organism>
<name>A0A7W6CK19_9SPHN</name>
<keyword evidence="1" id="KW-1133">Transmembrane helix</keyword>